<keyword evidence="1" id="KW-1133">Transmembrane helix</keyword>
<proteinExistence type="predicted"/>
<sequence length="170" mass="19743">MGSKARKIQNKNINKFKRRKHYNVRDARGRGWKRDTPDDCPRDASTDVLSDADSISTQLKQKAAQCLQWLGNSWRHMDIRTLFVLPRPISLRTLWRYIWRRPILGAWHRRKIVAFFRALWTVPLRDKINVGMFLGFLLGGMFALKRVFVRALLGDPLALGMVPMELGRGG</sequence>
<keyword evidence="3" id="KW-1185">Reference proteome</keyword>
<dbReference type="GeneID" id="54547157"/>
<organism evidence="2 3">
    <name type="scientific">Westerdykella ornata</name>
    <dbReference type="NCBI Taxonomy" id="318751"/>
    <lineage>
        <taxon>Eukaryota</taxon>
        <taxon>Fungi</taxon>
        <taxon>Dikarya</taxon>
        <taxon>Ascomycota</taxon>
        <taxon>Pezizomycotina</taxon>
        <taxon>Dothideomycetes</taxon>
        <taxon>Pleosporomycetidae</taxon>
        <taxon>Pleosporales</taxon>
        <taxon>Sporormiaceae</taxon>
        <taxon>Westerdykella</taxon>
    </lineage>
</organism>
<dbReference type="Proteomes" id="UP000800097">
    <property type="component" value="Unassembled WGS sequence"/>
</dbReference>
<evidence type="ECO:0000313" key="3">
    <source>
        <dbReference type="Proteomes" id="UP000800097"/>
    </source>
</evidence>
<reference evidence="2" key="1">
    <citation type="journal article" date="2020" name="Stud. Mycol.">
        <title>101 Dothideomycetes genomes: a test case for predicting lifestyles and emergence of pathogens.</title>
        <authorList>
            <person name="Haridas S."/>
            <person name="Albert R."/>
            <person name="Binder M."/>
            <person name="Bloem J."/>
            <person name="Labutti K."/>
            <person name="Salamov A."/>
            <person name="Andreopoulos B."/>
            <person name="Baker S."/>
            <person name="Barry K."/>
            <person name="Bills G."/>
            <person name="Bluhm B."/>
            <person name="Cannon C."/>
            <person name="Castanera R."/>
            <person name="Culley D."/>
            <person name="Daum C."/>
            <person name="Ezra D."/>
            <person name="Gonzalez J."/>
            <person name="Henrissat B."/>
            <person name="Kuo A."/>
            <person name="Liang C."/>
            <person name="Lipzen A."/>
            <person name="Lutzoni F."/>
            <person name="Magnuson J."/>
            <person name="Mondo S."/>
            <person name="Nolan M."/>
            <person name="Ohm R."/>
            <person name="Pangilinan J."/>
            <person name="Park H.-J."/>
            <person name="Ramirez L."/>
            <person name="Alfaro M."/>
            <person name="Sun H."/>
            <person name="Tritt A."/>
            <person name="Yoshinaga Y."/>
            <person name="Zwiers L.-H."/>
            <person name="Turgeon B."/>
            <person name="Goodwin S."/>
            <person name="Spatafora J."/>
            <person name="Crous P."/>
            <person name="Grigoriev I."/>
        </authorList>
    </citation>
    <scope>NUCLEOTIDE SEQUENCE</scope>
    <source>
        <strain evidence="2">CBS 379.55</strain>
    </source>
</reference>
<feature type="transmembrane region" description="Helical" evidence="1">
    <location>
        <begin position="133"/>
        <end position="153"/>
    </location>
</feature>
<evidence type="ECO:0000256" key="1">
    <source>
        <dbReference type="SAM" id="Phobius"/>
    </source>
</evidence>
<protein>
    <submittedName>
        <fullName evidence="2">Uncharacterized protein</fullName>
    </submittedName>
</protein>
<accession>A0A6A6J6D0</accession>
<name>A0A6A6J6D0_WESOR</name>
<dbReference type="AlphaFoldDB" id="A0A6A6J6D0"/>
<keyword evidence="1" id="KW-0472">Membrane</keyword>
<dbReference type="EMBL" id="ML986526">
    <property type="protein sequence ID" value="KAF2272131.1"/>
    <property type="molecule type" value="Genomic_DNA"/>
</dbReference>
<keyword evidence="1" id="KW-0812">Transmembrane</keyword>
<gene>
    <name evidence="2" type="ORF">EI97DRAFT_234515</name>
</gene>
<evidence type="ECO:0000313" key="2">
    <source>
        <dbReference type="EMBL" id="KAF2272131.1"/>
    </source>
</evidence>
<dbReference type="RefSeq" id="XP_033649670.1">
    <property type="nucleotide sequence ID" value="XM_033793982.1"/>
</dbReference>